<gene>
    <name evidence="3" type="primary">CUNH4orf50</name>
</gene>
<feature type="region of interest" description="Disordered" evidence="2">
    <location>
        <begin position="315"/>
        <end position="390"/>
    </location>
</feature>
<evidence type="ECO:0000313" key="3">
    <source>
        <dbReference type="RefSeq" id="XP_045364692.1"/>
    </source>
</evidence>
<evidence type="ECO:0000256" key="2">
    <source>
        <dbReference type="SAM" id="MobiDB-lite"/>
    </source>
</evidence>
<protein>
    <submittedName>
        <fullName evidence="3">Uncharacterized protein C4orf50 homolog</fullName>
    </submittedName>
</protein>
<feature type="region of interest" description="Disordered" evidence="2">
    <location>
        <begin position="414"/>
        <end position="511"/>
    </location>
</feature>
<evidence type="ECO:0000256" key="1">
    <source>
        <dbReference type="SAM" id="Coils"/>
    </source>
</evidence>
<feature type="coiled-coil region" evidence="1">
    <location>
        <begin position="775"/>
        <end position="872"/>
    </location>
</feature>
<sequence>MYGMEPTAKGRTEKSFSYIVRAPSSDGFDVMNVDVKIDTSWIFQDADDSDEEQGCLPEGVARSPDLHTGRLRKQLESSEQKLLAAVDKYVMSESGLRSRIQELELSERKLLQKVDQLSGHVFQERSASVRAQEKLEALQGELASQDALGRVQDGSLLLPREDALGACGSHSRQTSPDSDGAPPPRGSAGQPSEGSCTWGCIEAGQGPPALMPGPETTDELPGDFAGSDCGQFTPAEPNLGEQTLLLICGCPPGQWVDGSLLPVEPAWMSEQKLAAAPAQESLLVQTSTRPPWGQAGDPAPLPLPLPLLLLEASTEGQQAQQGLEARPPPAPSASGHPSRDHHRARSHDASLCQESPCISSHRFPRRGPRDLKDLWKEGGGAPGWRPEMQGLRIWGRKEEDLSDRCQPCQESCENLSLQDGVGTPESSQNENGGPEPQPPPEALLPLLQRAASVSAQGPESLGRRGQGEGRVWGLREGGLSSSLSEEEAPEAAFSSAPGTNRPPPKGAQPLAEQGRAIRRVQGKEKIHVWSANALLLPEDSPEDSPEDEGQEEEEEKVLHLEGSRSGHRDVPEESGSEDCEVQETRFLLDEGGLLPSPGLALLPEGAGPTSHLWAPNGAHDGMVLRLEEFEKEMEACFQQLSILMRGSGGRGWNTSSLAGENWSFARRWPGCREHAYPQQALANQSTDTWFANNANPRKRSEDAKLGKTEALGTSQVLPGLVPDLVDLSPGPPEGPSELGQSGLPQQPRTLKGVRRRFRWLISGLKKESSKVLHDNAKLQGDQERCHRKLRILEKERERNAKKISALEQDKSVLLGDIAHLRRELDQHVQVISDLEDCNGKSYCKISELEEENQRLKRDLGQLQKAMSASIRKSKGGMGCITLENRELSALTSELGVSYKELIKDVVLGIEDMIRAFRAENEHLLRRIRVLEGEVTSGSSTDGGRLVGAEACPQGKSTVVVDKVNAGENGVQVTQLSEQLTLRVPGPPSEQEMGLAGGWTGTCSGLENSRCSSESTAPSLVWGDAPGSSAPQGNTGEEGVKEAHLEKEDKGPSCSADRGRALRSPPHGPQLREPEAEASEEDLRLSIRQLRHQALTLRCQLRDQGSAPRPLPASRGEASFLEEEATGQSDELQKKHHEANLAVTPLKAKLASLVQKCLERNHLITHLLWELHRHGAVNHLLSEMARSMVNDTALAEYAATFLAPRVPETSHHLDVDSEKTAVVRVQKYLLNPEMDSVLQRPLHSESWPIPETEWPVQTARLDSLKKLTENLAFSTCTGTCRLLAYSSRSEQTKLGVARALREERWIDDTASGYMVEVLGQRKLEYPRAGELSV</sequence>
<dbReference type="RefSeq" id="XP_045364692.1">
    <property type="nucleotide sequence ID" value="XM_045508736.1"/>
</dbReference>
<feature type="compositionally biased region" description="Acidic residues" evidence="2">
    <location>
        <begin position="539"/>
        <end position="555"/>
    </location>
</feature>
<feature type="region of interest" description="Disordered" evidence="2">
    <location>
        <begin position="166"/>
        <end position="216"/>
    </location>
</feature>
<reference evidence="3" key="1">
    <citation type="submission" date="2025-08" db="UniProtKB">
        <authorList>
            <consortium name="RefSeq"/>
        </authorList>
    </citation>
    <scope>IDENTIFICATION</scope>
    <source>
        <tissue evidence="3">Blood</tissue>
    </source>
</reference>
<accession>A0A9W3FQ61</accession>
<organism evidence="3">
    <name type="scientific">Camelus bactrianus</name>
    <name type="common">Bactrian camel</name>
    <dbReference type="NCBI Taxonomy" id="9837"/>
    <lineage>
        <taxon>Eukaryota</taxon>
        <taxon>Metazoa</taxon>
        <taxon>Chordata</taxon>
        <taxon>Craniata</taxon>
        <taxon>Vertebrata</taxon>
        <taxon>Euteleostomi</taxon>
        <taxon>Mammalia</taxon>
        <taxon>Eutheria</taxon>
        <taxon>Laurasiatheria</taxon>
        <taxon>Artiodactyla</taxon>
        <taxon>Tylopoda</taxon>
        <taxon>Camelidae</taxon>
        <taxon>Camelus</taxon>
    </lineage>
</organism>
<feature type="region of interest" description="Disordered" evidence="2">
    <location>
        <begin position="1005"/>
        <end position="1079"/>
    </location>
</feature>
<feature type="region of interest" description="Disordered" evidence="2">
    <location>
        <begin position="48"/>
        <end position="69"/>
    </location>
</feature>
<feature type="compositionally biased region" description="Basic and acidic residues" evidence="2">
    <location>
        <begin position="1037"/>
        <end position="1050"/>
    </location>
</feature>
<feature type="region of interest" description="Disordered" evidence="2">
    <location>
        <begin position="724"/>
        <end position="747"/>
    </location>
</feature>
<feature type="region of interest" description="Disordered" evidence="2">
    <location>
        <begin position="1100"/>
        <end position="1129"/>
    </location>
</feature>
<feature type="compositionally biased region" description="Basic and acidic residues" evidence="2">
    <location>
        <begin position="1069"/>
        <end position="1079"/>
    </location>
</feature>
<proteinExistence type="predicted"/>
<dbReference type="PANTHER" id="PTHR36866:SF1">
    <property type="entry name" value="GENE 1043-RELATED"/>
    <property type="match status" value="1"/>
</dbReference>
<feature type="compositionally biased region" description="Basic and acidic residues" evidence="2">
    <location>
        <begin position="556"/>
        <end position="571"/>
    </location>
</feature>
<feature type="region of interest" description="Disordered" evidence="2">
    <location>
        <begin position="531"/>
        <end position="577"/>
    </location>
</feature>
<dbReference type="Pfam" id="PF15030">
    <property type="entry name" value="DUF4527"/>
    <property type="match status" value="1"/>
</dbReference>
<feature type="compositionally biased region" description="Basic and acidic residues" evidence="2">
    <location>
        <begin position="367"/>
        <end position="376"/>
    </location>
</feature>
<name>A0A9W3FQ61_CAMBA</name>
<dbReference type="PANTHER" id="PTHR36866">
    <property type="entry name" value="CHROMOSOME 4 OPEN READING FRAME 50"/>
    <property type="match status" value="1"/>
</dbReference>
<keyword evidence="1" id="KW-0175">Coiled coil</keyword>
<dbReference type="InterPro" id="IPR032771">
    <property type="entry name" value="DUF4527"/>
</dbReference>
<feature type="compositionally biased region" description="Polar residues" evidence="2">
    <location>
        <begin position="1005"/>
        <end position="1017"/>
    </location>
</feature>